<protein>
    <submittedName>
        <fullName evidence="2">Uncharacterized protein</fullName>
    </submittedName>
</protein>
<keyword evidence="3" id="KW-1185">Reference proteome</keyword>
<dbReference type="EMBL" id="CAJNNV010031711">
    <property type="protein sequence ID" value="CAE8637527.1"/>
    <property type="molecule type" value="Genomic_DNA"/>
</dbReference>
<gene>
    <name evidence="2" type="ORF">PGLA1383_LOCUS52870</name>
</gene>
<name>A0A813HIU9_POLGL</name>
<evidence type="ECO:0000256" key="1">
    <source>
        <dbReference type="SAM" id="MobiDB-lite"/>
    </source>
</evidence>
<evidence type="ECO:0000313" key="2">
    <source>
        <dbReference type="EMBL" id="CAE8637527.1"/>
    </source>
</evidence>
<feature type="region of interest" description="Disordered" evidence="1">
    <location>
        <begin position="138"/>
        <end position="190"/>
    </location>
</feature>
<feature type="non-terminal residue" evidence="2">
    <location>
        <position position="1"/>
    </location>
</feature>
<accession>A0A813HIU9</accession>
<dbReference type="AlphaFoldDB" id="A0A813HIU9"/>
<evidence type="ECO:0000313" key="3">
    <source>
        <dbReference type="Proteomes" id="UP000654075"/>
    </source>
</evidence>
<sequence>REATSAIVDFDEILAREAATPVLSTVSDALSCEDSIDDDAVKDAEDFLRELSGLQKSEEREKDEGTPIISLHVPKDLTLQDLLIVPGKERRLSNNIVDGGYLPSALSSNATPAVDDVAVLKVELQKVQSDMADLKVELQKEPTPMSGRRSAPSILSPTGRDESHSPLPLESCLKLQHAHTDQMEPQARRP</sequence>
<reference evidence="2" key="1">
    <citation type="submission" date="2021-02" db="EMBL/GenBank/DDBJ databases">
        <authorList>
            <person name="Dougan E. K."/>
            <person name="Rhodes N."/>
            <person name="Thang M."/>
            <person name="Chan C."/>
        </authorList>
    </citation>
    <scope>NUCLEOTIDE SEQUENCE</scope>
</reference>
<proteinExistence type="predicted"/>
<comment type="caution">
    <text evidence="2">The sequence shown here is derived from an EMBL/GenBank/DDBJ whole genome shotgun (WGS) entry which is preliminary data.</text>
</comment>
<dbReference type="Proteomes" id="UP000654075">
    <property type="component" value="Unassembled WGS sequence"/>
</dbReference>
<feature type="non-terminal residue" evidence="2">
    <location>
        <position position="190"/>
    </location>
</feature>
<organism evidence="2 3">
    <name type="scientific">Polarella glacialis</name>
    <name type="common">Dinoflagellate</name>
    <dbReference type="NCBI Taxonomy" id="89957"/>
    <lineage>
        <taxon>Eukaryota</taxon>
        <taxon>Sar</taxon>
        <taxon>Alveolata</taxon>
        <taxon>Dinophyceae</taxon>
        <taxon>Suessiales</taxon>
        <taxon>Suessiaceae</taxon>
        <taxon>Polarella</taxon>
    </lineage>
</organism>